<accession>A0A370DP52</accession>
<keyword evidence="9" id="KW-1185">Reference proteome</keyword>
<feature type="transmembrane region" description="Helical" evidence="6">
    <location>
        <begin position="149"/>
        <end position="171"/>
    </location>
</feature>
<evidence type="ECO:0000256" key="2">
    <source>
        <dbReference type="ARBA" id="ARBA00022475"/>
    </source>
</evidence>
<dbReference type="AlphaFoldDB" id="A0A370DP52"/>
<evidence type="ECO:0000313" key="8">
    <source>
        <dbReference type="EMBL" id="RDH86693.1"/>
    </source>
</evidence>
<dbReference type="InterPro" id="IPR011577">
    <property type="entry name" value="Cyt_b561_bac/Ni-Hgenase"/>
</dbReference>
<protein>
    <submittedName>
        <fullName evidence="8">Cytochrome B</fullName>
    </submittedName>
</protein>
<dbReference type="Proteomes" id="UP000254771">
    <property type="component" value="Unassembled WGS sequence"/>
</dbReference>
<evidence type="ECO:0000256" key="4">
    <source>
        <dbReference type="ARBA" id="ARBA00022989"/>
    </source>
</evidence>
<evidence type="ECO:0000256" key="1">
    <source>
        <dbReference type="ARBA" id="ARBA00004651"/>
    </source>
</evidence>
<dbReference type="Gene3D" id="1.20.950.20">
    <property type="entry name" value="Transmembrane di-heme cytochromes, Chain C"/>
    <property type="match status" value="1"/>
</dbReference>
<evidence type="ECO:0000259" key="7">
    <source>
        <dbReference type="Pfam" id="PF01292"/>
    </source>
</evidence>
<keyword evidence="3 6" id="KW-0812">Transmembrane</keyword>
<proteinExistence type="predicted"/>
<keyword evidence="2" id="KW-1003">Cell membrane</keyword>
<evidence type="ECO:0000256" key="6">
    <source>
        <dbReference type="SAM" id="Phobius"/>
    </source>
</evidence>
<name>A0A370DP52_9GAMM</name>
<dbReference type="GO" id="GO:0022904">
    <property type="term" value="P:respiratory electron transport chain"/>
    <property type="evidence" value="ECO:0007669"/>
    <property type="project" value="InterPro"/>
</dbReference>
<feature type="transmembrane region" description="Helical" evidence="6">
    <location>
        <begin position="41"/>
        <end position="59"/>
    </location>
</feature>
<dbReference type="PANTHER" id="PTHR30485">
    <property type="entry name" value="NI/FE-HYDROGENASE 1 B-TYPE CYTOCHROME SUBUNIT"/>
    <property type="match status" value="1"/>
</dbReference>
<evidence type="ECO:0000256" key="5">
    <source>
        <dbReference type="ARBA" id="ARBA00023136"/>
    </source>
</evidence>
<dbReference type="InterPro" id="IPR051542">
    <property type="entry name" value="Hydrogenase_cytochrome"/>
</dbReference>
<dbReference type="Pfam" id="PF01292">
    <property type="entry name" value="Ni_hydr_CYTB"/>
    <property type="match status" value="1"/>
</dbReference>
<dbReference type="InterPro" id="IPR016174">
    <property type="entry name" value="Di-haem_cyt_TM"/>
</dbReference>
<reference evidence="8 9" key="1">
    <citation type="journal article" date="2018" name="ISME J.">
        <title>Endosymbiont genomes yield clues of tubeworm success.</title>
        <authorList>
            <person name="Li Y."/>
            <person name="Liles M.R."/>
            <person name="Halanych K.M."/>
        </authorList>
    </citation>
    <scope>NUCLEOTIDE SEQUENCE [LARGE SCALE GENOMIC DNA]</scope>
    <source>
        <strain evidence="8">A1462</strain>
    </source>
</reference>
<organism evidence="8 9">
    <name type="scientific">endosymbiont of Escarpia spicata</name>
    <dbReference type="NCBI Taxonomy" id="2200908"/>
    <lineage>
        <taxon>Bacteria</taxon>
        <taxon>Pseudomonadati</taxon>
        <taxon>Pseudomonadota</taxon>
        <taxon>Gammaproteobacteria</taxon>
        <taxon>sulfur-oxidizing symbionts</taxon>
    </lineage>
</organism>
<dbReference type="SUPFAM" id="SSF81342">
    <property type="entry name" value="Transmembrane di-heme cytochromes"/>
    <property type="match status" value="1"/>
</dbReference>
<dbReference type="GO" id="GO:0009055">
    <property type="term" value="F:electron transfer activity"/>
    <property type="evidence" value="ECO:0007669"/>
    <property type="project" value="InterPro"/>
</dbReference>
<dbReference type="GO" id="GO:0020037">
    <property type="term" value="F:heme binding"/>
    <property type="evidence" value="ECO:0007669"/>
    <property type="project" value="TreeGrafter"/>
</dbReference>
<dbReference type="PANTHER" id="PTHR30485:SF2">
    <property type="entry name" value="BLL0597 PROTEIN"/>
    <property type="match status" value="1"/>
</dbReference>
<dbReference type="EMBL" id="QFXE01000008">
    <property type="protein sequence ID" value="RDH86693.1"/>
    <property type="molecule type" value="Genomic_DNA"/>
</dbReference>
<dbReference type="GO" id="GO:0005886">
    <property type="term" value="C:plasma membrane"/>
    <property type="evidence" value="ECO:0007669"/>
    <property type="project" value="UniProtKB-SubCell"/>
</dbReference>
<evidence type="ECO:0000256" key="3">
    <source>
        <dbReference type="ARBA" id="ARBA00022692"/>
    </source>
</evidence>
<feature type="transmembrane region" description="Helical" evidence="6">
    <location>
        <begin position="97"/>
        <end position="122"/>
    </location>
</feature>
<evidence type="ECO:0000313" key="9">
    <source>
        <dbReference type="Proteomes" id="UP000254771"/>
    </source>
</evidence>
<feature type="domain" description="Cytochrome b561 bacterial/Ni-hydrogenase" evidence="7">
    <location>
        <begin position="9"/>
        <end position="183"/>
    </location>
</feature>
<comment type="subcellular location">
    <subcellularLocation>
        <location evidence="1">Cell membrane</location>
        <topology evidence="1">Multi-pass membrane protein</topology>
    </subcellularLocation>
</comment>
<keyword evidence="5 6" id="KW-0472">Membrane</keyword>
<keyword evidence="4 6" id="KW-1133">Transmembrane helix</keyword>
<gene>
    <name evidence="8" type="ORF">DIZ78_07255</name>
</gene>
<feature type="transmembrane region" description="Helical" evidence="6">
    <location>
        <begin position="12"/>
        <end position="29"/>
    </location>
</feature>
<comment type="caution">
    <text evidence="8">The sequence shown here is derived from an EMBL/GenBank/DDBJ whole genome shotgun (WGS) entry which is preliminary data.</text>
</comment>
<sequence>MSEQKKIKVWDPLIRLFHWSLVAAFVIAYSTEDDWMMVHSWAGYLIGVLLLFRLAWGFIGPRFARFSDFVRPAAEVKTYLKEMSVLKAKRHIGHNPAGGAMIIALLLSLMITVITGLGAYGVEGAGPMAAWFSGVGQFGWKMLEEIHEFFANFTLLLVVVHVAGVMVGTLVHNENLVRAMVTGWKRAEDDAVEAWKAGNVGLHGGRLER</sequence>